<proteinExistence type="predicted"/>
<keyword evidence="1" id="KW-0732">Signal</keyword>
<dbReference type="Proteomes" id="UP001163328">
    <property type="component" value="Chromosome"/>
</dbReference>
<dbReference type="RefSeq" id="WP_264435039.1">
    <property type="nucleotide sequence ID" value="NZ_CP081495.1"/>
</dbReference>
<dbReference type="EMBL" id="CP081495">
    <property type="protein sequence ID" value="UYW02481.1"/>
    <property type="molecule type" value="Genomic_DNA"/>
</dbReference>
<feature type="chain" id="PRO_5045583327" evidence="1">
    <location>
        <begin position="34"/>
        <end position="243"/>
    </location>
</feature>
<reference evidence="2" key="1">
    <citation type="submission" date="2021-08" db="EMBL/GenBank/DDBJ databases">
        <title>Flavobacterium sp. strain CC-SYL302.</title>
        <authorList>
            <person name="Lin S.-Y."/>
            <person name="Lee T.-H."/>
            <person name="Young C.-C."/>
        </authorList>
    </citation>
    <scope>NUCLEOTIDE SEQUENCE</scope>
    <source>
        <strain evidence="2">CC-SYL302</strain>
    </source>
</reference>
<gene>
    <name evidence="2" type="ORF">K5I29_06245</name>
</gene>
<feature type="signal peptide" evidence="1">
    <location>
        <begin position="1"/>
        <end position="33"/>
    </location>
</feature>
<evidence type="ECO:0000313" key="3">
    <source>
        <dbReference type="Proteomes" id="UP001163328"/>
    </source>
</evidence>
<keyword evidence="3" id="KW-1185">Reference proteome</keyword>
<protein>
    <submittedName>
        <fullName evidence="2">DUF2490 domain-containing protein</fullName>
    </submittedName>
</protein>
<evidence type="ECO:0000256" key="1">
    <source>
        <dbReference type="SAM" id="SignalP"/>
    </source>
</evidence>
<evidence type="ECO:0000313" key="2">
    <source>
        <dbReference type="EMBL" id="UYW02481.1"/>
    </source>
</evidence>
<organism evidence="2 3">
    <name type="scientific">Flavobacterium agricola</name>
    <dbReference type="NCBI Taxonomy" id="2870839"/>
    <lineage>
        <taxon>Bacteria</taxon>
        <taxon>Pseudomonadati</taxon>
        <taxon>Bacteroidota</taxon>
        <taxon>Flavobacteriia</taxon>
        <taxon>Flavobacteriales</taxon>
        <taxon>Flavobacteriaceae</taxon>
        <taxon>Flavobacterium</taxon>
    </lineage>
</organism>
<accession>A0ABY6M4V1</accession>
<sequence length="243" mass="28233">MLLKNSVLKNKKWFCGKAIMGLLLFCISASSFGQETAAWAHLSYKQQVSEKWGYAADFQLRSGTSLKGIKTLLARAWASYYITDSKSVGLGYTHFGNWNKEQNRTVYNAEHRIFEEFQLKNKLGKVGLTNRLRLEQRFLDVEHKTEFSQRLRYLLGFNIPLSAVKVFNRPTSIVVQDELFLNVQNKNATNGKFFDQNRPYVGWSVLYNDHLKAEIGYYFRTHIQFPNETVNMNIFQLKLSADF</sequence>
<dbReference type="InterPro" id="IPR019619">
    <property type="entry name" value="DUF2490"/>
</dbReference>
<name>A0ABY6M4V1_9FLAO</name>
<dbReference type="Pfam" id="PF10677">
    <property type="entry name" value="DUF2490"/>
    <property type="match status" value="1"/>
</dbReference>